<evidence type="ECO:0000313" key="2">
    <source>
        <dbReference type="EMBL" id="AJI53457.1"/>
    </source>
</evidence>
<dbReference type="EMBL" id="CP009440">
    <property type="protein sequence ID" value="AJI53457.1"/>
    <property type="molecule type" value="Genomic_DNA"/>
</dbReference>
<sequence>MVTVIISICLLISPFIIAFLHSSIIYGKHHANIYANYFIVFNISLYACINSFTYLVDGDSISKFQGWIYTPAVFQIGIFELAIFLFSILALFKSRDFKAACLIFFAIYTLLDALTLFSGQIYSQYVEAVFFINITTALIAYILYKILNRKIISL</sequence>
<dbReference type="AlphaFoldDB" id="A0A0B6D5B3"/>
<dbReference type="KEGG" id="fpz:LA55_761"/>
<dbReference type="InterPro" id="IPR046740">
    <property type="entry name" value="DUF6790"/>
</dbReference>
<dbReference type="RefSeq" id="WP_044525966.1">
    <property type="nucleotide sequence ID" value="NZ_CP009440.1"/>
</dbReference>
<dbReference type="OrthoDB" id="5604634at2"/>
<feature type="transmembrane region" description="Helical" evidence="1">
    <location>
        <begin position="99"/>
        <end position="122"/>
    </location>
</feature>
<evidence type="ECO:0000313" key="3">
    <source>
        <dbReference type="Proteomes" id="UP000031830"/>
    </source>
</evidence>
<feature type="transmembrane region" description="Helical" evidence="1">
    <location>
        <begin position="34"/>
        <end position="56"/>
    </location>
</feature>
<dbReference type="Proteomes" id="UP000031830">
    <property type="component" value="Chromosome"/>
</dbReference>
<proteinExistence type="predicted"/>
<accession>A0A0B6D5B3</accession>
<feature type="transmembrane region" description="Helical" evidence="1">
    <location>
        <begin position="6"/>
        <end position="27"/>
    </location>
</feature>
<keyword evidence="1" id="KW-0472">Membrane</keyword>
<evidence type="ECO:0000256" key="1">
    <source>
        <dbReference type="SAM" id="Phobius"/>
    </source>
</evidence>
<dbReference type="STRING" id="28110.KU46_1772"/>
<keyword evidence="1" id="KW-0812">Transmembrane</keyword>
<feature type="transmembrane region" description="Helical" evidence="1">
    <location>
        <begin position="128"/>
        <end position="147"/>
    </location>
</feature>
<gene>
    <name evidence="2" type="ORF">LA55_761</name>
</gene>
<organism evidence="2 3">
    <name type="scientific">Francisella philomiragia</name>
    <dbReference type="NCBI Taxonomy" id="28110"/>
    <lineage>
        <taxon>Bacteria</taxon>
        <taxon>Pseudomonadati</taxon>
        <taxon>Pseudomonadota</taxon>
        <taxon>Gammaproteobacteria</taxon>
        <taxon>Thiotrichales</taxon>
        <taxon>Francisellaceae</taxon>
        <taxon>Francisella</taxon>
    </lineage>
</organism>
<dbReference type="Pfam" id="PF20589">
    <property type="entry name" value="DUF6790"/>
    <property type="match status" value="1"/>
</dbReference>
<name>A0A0B6D5B3_9GAMM</name>
<reference evidence="2 3" key="1">
    <citation type="journal article" date="2015" name="Genome Announc.">
        <title>Genome sequencing of 18 francisella strains to aid in assay development and testing.</title>
        <authorList>
            <person name="Johnson S.L."/>
            <person name="Daligault H.E."/>
            <person name="Davenport K.W."/>
            <person name="Coyne S.R."/>
            <person name="Frey K.G."/>
            <person name="Koroleva G.I."/>
            <person name="Broomall S.M."/>
            <person name="Bishop-Lilly K.A."/>
            <person name="Bruce D.C."/>
            <person name="Chertkov O."/>
            <person name="Freitas T."/>
            <person name="Jaissle J."/>
            <person name="Ladner J.T."/>
            <person name="Rosenzweig C.N."/>
            <person name="Gibbons H.S."/>
            <person name="Palacios G.F."/>
            <person name="Redden C.L."/>
            <person name="Xu Y."/>
            <person name="Minogue T.D."/>
            <person name="Chain P.S."/>
        </authorList>
    </citation>
    <scope>NUCLEOTIDE SEQUENCE [LARGE SCALE GENOMIC DNA]</scope>
    <source>
        <strain evidence="2 3">GA01-2794</strain>
    </source>
</reference>
<keyword evidence="1" id="KW-1133">Transmembrane helix</keyword>
<feature type="transmembrane region" description="Helical" evidence="1">
    <location>
        <begin position="68"/>
        <end position="92"/>
    </location>
</feature>
<protein>
    <submittedName>
        <fullName evidence="2">Putative membrane protein</fullName>
    </submittedName>
</protein>